<dbReference type="EMBL" id="BOMN01000113">
    <property type="protein sequence ID" value="GIE24898.1"/>
    <property type="molecule type" value="Genomic_DNA"/>
</dbReference>
<evidence type="ECO:0008006" key="3">
    <source>
        <dbReference type="Google" id="ProtNLM"/>
    </source>
</evidence>
<dbReference type="SUPFAM" id="SSF47413">
    <property type="entry name" value="lambda repressor-like DNA-binding domains"/>
    <property type="match status" value="1"/>
</dbReference>
<reference evidence="1 2" key="1">
    <citation type="submission" date="2021-01" db="EMBL/GenBank/DDBJ databases">
        <title>Whole genome shotgun sequence of Actinoplanes humidus NBRC 14915.</title>
        <authorList>
            <person name="Komaki H."/>
            <person name="Tamura T."/>
        </authorList>
    </citation>
    <scope>NUCLEOTIDE SEQUENCE [LARGE SCALE GENOMIC DNA]</scope>
    <source>
        <strain evidence="1 2">NBRC 14915</strain>
    </source>
</reference>
<dbReference type="InterPro" id="IPR001387">
    <property type="entry name" value="Cro/C1-type_HTH"/>
</dbReference>
<sequence>MDEAGSAAEQNPTDPAESFKALLEQLRQSEGWERLPFSRRLRKIRKARDWSHQQLARRMVLAGKNRKGRTAKAASLVRMQSSWENGGQVADERNRHLLADALEVTISDLALSEDPDFIW</sequence>
<dbReference type="Gene3D" id="1.10.260.40">
    <property type="entry name" value="lambda repressor-like DNA-binding domains"/>
    <property type="match status" value="1"/>
</dbReference>
<organism evidence="1 2">
    <name type="scientific">Winogradskya humida</name>
    <dbReference type="NCBI Taxonomy" id="113566"/>
    <lineage>
        <taxon>Bacteria</taxon>
        <taxon>Bacillati</taxon>
        <taxon>Actinomycetota</taxon>
        <taxon>Actinomycetes</taxon>
        <taxon>Micromonosporales</taxon>
        <taxon>Micromonosporaceae</taxon>
        <taxon>Winogradskya</taxon>
    </lineage>
</organism>
<dbReference type="Proteomes" id="UP000603200">
    <property type="component" value="Unassembled WGS sequence"/>
</dbReference>
<keyword evidence="2" id="KW-1185">Reference proteome</keyword>
<gene>
    <name evidence="1" type="ORF">Ahu01nite_080000</name>
</gene>
<accession>A0ABQ4A229</accession>
<dbReference type="InterPro" id="IPR010982">
    <property type="entry name" value="Lambda_DNA-bd_dom_sf"/>
</dbReference>
<protein>
    <recommendedName>
        <fullName evidence="3">HTH cro/C1-type domain-containing protein</fullName>
    </recommendedName>
</protein>
<evidence type="ECO:0000313" key="1">
    <source>
        <dbReference type="EMBL" id="GIE24898.1"/>
    </source>
</evidence>
<proteinExistence type="predicted"/>
<dbReference type="RefSeq" id="WP_203841879.1">
    <property type="nucleotide sequence ID" value="NZ_BAAATV010000001.1"/>
</dbReference>
<name>A0ABQ4A229_9ACTN</name>
<evidence type="ECO:0000313" key="2">
    <source>
        <dbReference type="Proteomes" id="UP000603200"/>
    </source>
</evidence>
<comment type="caution">
    <text evidence="1">The sequence shown here is derived from an EMBL/GenBank/DDBJ whole genome shotgun (WGS) entry which is preliminary data.</text>
</comment>
<dbReference type="CDD" id="cd00093">
    <property type="entry name" value="HTH_XRE"/>
    <property type="match status" value="1"/>
</dbReference>